<reference evidence="3 4" key="2">
    <citation type="journal article" date="2008" name="BMC Genomics">
        <title>Architecture of thermal adaptation in an Exiguobacterium sibiricum strain isolated from 3 million year old permafrost: a genome and transcriptome approach.</title>
        <authorList>
            <person name="Rodrigues D.F."/>
            <person name="Ivanova N."/>
            <person name="He Z."/>
            <person name="Huebner M."/>
            <person name="Zhou J."/>
            <person name="Tiedje J.M."/>
        </authorList>
    </citation>
    <scope>NUCLEOTIDE SEQUENCE [LARGE SCALE GENOMIC DNA]</scope>
    <source>
        <strain evidence="4">DSM 17290 / CIP 109462 / JCM 13490 / 255-15</strain>
    </source>
</reference>
<organism evidence="3 4">
    <name type="scientific">Exiguobacterium sibiricum (strain DSM 17290 / CCUG 55495 / CIP 109462 / JCM 13490 / 255-15)</name>
    <dbReference type="NCBI Taxonomy" id="262543"/>
    <lineage>
        <taxon>Bacteria</taxon>
        <taxon>Bacillati</taxon>
        <taxon>Bacillota</taxon>
        <taxon>Bacilli</taxon>
        <taxon>Bacillales</taxon>
        <taxon>Bacillales Family XII. Incertae Sedis</taxon>
        <taxon>Exiguobacterium</taxon>
    </lineage>
</organism>
<name>B1YML6_EXIS2</name>
<dbReference type="InterPro" id="IPR028098">
    <property type="entry name" value="Glyco_trans_4-like_N"/>
</dbReference>
<dbReference type="InterPro" id="IPR001296">
    <property type="entry name" value="Glyco_trans_1"/>
</dbReference>
<dbReference type="Gene3D" id="3.40.50.2000">
    <property type="entry name" value="Glycogen Phosphorylase B"/>
    <property type="match status" value="2"/>
</dbReference>
<gene>
    <name evidence="3" type="ordered locus">Exig_2628</name>
</gene>
<evidence type="ECO:0000259" key="2">
    <source>
        <dbReference type="Pfam" id="PF13439"/>
    </source>
</evidence>
<sequence length="360" mass="41614">MKILYCGVDQYLGGIEAFVLNTYGEIHSDEIQIDFLKITDKIYFEEVFIEKNSKIHKITSRRKNPLKFVFELYRLLKNENYDVIHHHLNSCSSIEPIILGRLLGIKTIAHSHNEFKGNKRLTNIMHYLNSKILTFFSNENLACSKIAGISMFGNEKFELIKNGIDSSKYIFNDIVRKSYRSKMDLENNYVIGHIGNFKYQKNHDFLIDIFNDVNKKNKNSKLLLIGDGELKKDVIDKVKNYGLGDNVVFTGVREDVSNLLQAIDIFVFPSRYEGLGIVVIEAQAAGLKSIVSENIPKEAFISDLVESISLSTEKKIWVEKVLKHSNNYQRKDMSQEIQKNGYDKRNSSKRLREIYLNIHN</sequence>
<evidence type="ECO:0000313" key="3">
    <source>
        <dbReference type="EMBL" id="ACB62076.1"/>
    </source>
</evidence>
<dbReference type="GO" id="GO:0016757">
    <property type="term" value="F:glycosyltransferase activity"/>
    <property type="evidence" value="ECO:0007669"/>
    <property type="project" value="InterPro"/>
</dbReference>
<dbReference type="PANTHER" id="PTHR45947:SF3">
    <property type="entry name" value="SULFOQUINOVOSYL TRANSFERASE SQD2"/>
    <property type="match status" value="1"/>
</dbReference>
<feature type="domain" description="Glycosyl transferase family 1" evidence="1">
    <location>
        <begin position="181"/>
        <end position="305"/>
    </location>
</feature>
<dbReference type="SUPFAM" id="SSF53756">
    <property type="entry name" value="UDP-Glycosyltransferase/glycogen phosphorylase"/>
    <property type="match status" value="1"/>
</dbReference>
<accession>B1YML6</accession>
<dbReference type="EMBL" id="CP001022">
    <property type="protein sequence ID" value="ACB62076.1"/>
    <property type="molecule type" value="Genomic_DNA"/>
</dbReference>
<reference evidence="4" key="3">
    <citation type="submission" date="2008-04" db="EMBL/GenBank/DDBJ databases">
        <title>Complete sequence of chromosome of Exiguobacterium sibiricum 255-15.</title>
        <authorList>
            <consortium name="US DOE Joint Genome Institute"/>
            <person name="Copeland A."/>
            <person name="Lucas S."/>
            <person name="Lapidus A."/>
            <person name="Glavina del Rio T."/>
            <person name="Dalin E."/>
            <person name="Tice H."/>
            <person name="Bruce D."/>
            <person name="Goodwin L."/>
            <person name="Pitluck S."/>
            <person name="Kiss H."/>
            <person name="Chertkov O."/>
            <person name="Monk C."/>
            <person name="Brettin T."/>
            <person name="Detter J.C."/>
            <person name="Han C."/>
            <person name="Kuske C.R."/>
            <person name="Schmutz J."/>
            <person name="Larimer F."/>
            <person name="Land M."/>
            <person name="Hauser L."/>
            <person name="Kyrpides N."/>
            <person name="Mikhailova N."/>
            <person name="Vishnivetskaya T."/>
            <person name="Rodrigues D.F."/>
            <person name="Gilichinsky D."/>
            <person name="Tiedje J."/>
            <person name="Richardson P."/>
        </authorList>
    </citation>
    <scope>NUCLEOTIDE SEQUENCE [LARGE SCALE GENOMIC DNA]</scope>
    <source>
        <strain evidence="4">DSM 17290 / CIP 109462 / JCM 13490 / 255-15</strain>
    </source>
</reference>
<dbReference type="OrthoDB" id="9804196at2"/>
<reference evidence="3 4" key="1">
    <citation type="journal article" date="2006" name="Extremophiles">
        <title>Characterization of Exiguobacterium isolates from the Siberian permafrost. Description of Exiguobacterium sibiricum sp. nov.</title>
        <authorList>
            <person name="Rodrigues D.F."/>
            <person name="Goris J."/>
            <person name="Vishnivetskaya T."/>
            <person name="Gilichinsky D."/>
            <person name="Thomashow M.F."/>
            <person name="Tiedje J.M."/>
        </authorList>
    </citation>
    <scope>NUCLEOTIDE SEQUENCE [LARGE SCALE GENOMIC DNA]</scope>
    <source>
        <strain evidence="4">DSM 17290 / CIP 109462 / JCM 13490 / 255-15</strain>
    </source>
</reference>
<dbReference type="PANTHER" id="PTHR45947">
    <property type="entry name" value="SULFOQUINOVOSYL TRANSFERASE SQD2"/>
    <property type="match status" value="1"/>
</dbReference>
<dbReference type="HOGENOM" id="CLU_009583_33_0_9"/>
<dbReference type="CAZy" id="GT4">
    <property type="family name" value="Glycosyltransferase Family 4"/>
</dbReference>
<evidence type="ECO:0000313" key="4">
    <source>
        <dbReference type="Proteomes" id="UP000001681"/>
    </source>
</evidence>
<keyword evidence="4" id="KW-1185">Reference proteome</keyword>
<dbReference type="KEGG" id="esi:Exig_2628"/>
<evidence type="ECO:0000259" key="1">
    <source>
        <dbReference type="Pfam" id="PF00534"/>
    </source>
</evidence>
<keyword evidence="3" id="KW-0808">Transferase</keyword>
<dbReference type="Proteomes" id="UP000001681">
    <property type="component" value="Chromosome"/>
</dbReference>
<dbReference type="STRING" id="262543.Exig_2628"/>
<dbReference type="AlphaFoldDB" id="B1YML6"/>
<feature type="domain" description="Glycosyltransferase subfamily 4-like N-terminal" evidence="2">
    <location>
        <begin position="13"/>
        <end position="167"/>
    </location>
</feature>
<dbReference type="InterPro" id="IPR050194">
    <property type="entry name" value="Glycosyltransferase_grp1"/>
</dbReference>
<proteinExistence type="predicted"/>
<dbReference type="Pfam" id="PF00534">
    <property type="entry name" value="Glycos_transf_1"/>
    <property type="match status" value="1"/>
</dbReference>
<protein>
    <submittedName>
        <fullName evidence="3">Glycosyl transferase group 1</fullName>
    </submittedName>
</protein>
<dbReference type="eggNOG" id="COG0438">
    <property type="taxonomic scope" value="Bacteria"/>
</dbReference>
<dbReference type="RefSeq" id="WP_012371492.1">
    <property type="nucleotide sequence ID" value="NC_010556.1"/>
</dbReference>
<dbReference type="Pfam" id="PF13439">
    <property type="entry name" value="Glyco_transf_4"/>
    <property type="match status" value="1"/>
</dbReference>